<dbReference type="RefSeq" id="XP_002433178.1">
    <property type="nucleotide sequence ID" value="XM_002433133.1"/>
</dbReference>
<dbReference type="CTD" id="8239839"/>
<evidence type="ECO:0000313" key="1">
    <source>
        <dbReference type="EMBL" id="EEB20440.1"/>
    </source>
</evidence>
<keyword evidence="3" id="KW-1185">Reference proteome</keyword>
<sequence length="76" mass="8261">MGGCVSKEKLRAVEEKLGAAESVVVVDESASEEVVEEENESFRQQIFLSSTTRTKSLSYPQSENGYGNGIIEKGCD</sequence>
<gene>
    <name evidence="2" type="primary">8239839</name>
    <name evidence="1" type="ORF">Phum_PHUM616170</name>
</gene>
<accession>E0W484</accession>
<dbReference type="KEGG" id="phu:Phum_PHUM616170"/>
<proteinExistence type="predicted"/>
<dbReference type="GeneID" id="8239839"/>
<dbReference type="HOGENOM" id="CLU_2657451_0_0_1"/>
<dbReference type="VEuPathDB" id="VectorBase:PHUM616170"/>
<dbReference type="AlphaFoldDB" id="E0W484"/>
<dbReference type="EMBL" id="DS235886">
    <property type="protein sequence ID" value="EEB20440.1"/>
    <property type="molecule type" value="Genomic_DNA"/>
</dbReference>
<reference evidence="1" key="1">
    <citation type="submission" date="2007-04" db="EMBL/GenBank/DDBJ databases">
        <title>Annotation of Pediculus humanus corporis strain USDA.</title>
        <authorList>
            <person name="Kirkness E."/>
            <person name="Hannick L."/>
            <person name="Hass B."/>
            <person name="Bruggner R."/>
            <person name="Lawson D."/>
            <person name="Bidwell S."/>
            <person name="Joardar V."/>
            <person name="Caler E."/>
            <person name="Walenz B."/>
            <person name="Inman J."/>
            <person name="Schobel S."/>
            <person name="Galinsky K."/>
            <person name="Amedeo P."/>
            <person name="Strausberg R."/>
        </authorList>
    </citation>
    <scope>NUCLEOTIDE SEQUENCE</scope>
    <source>
        <strain evidence="1">USDA</strain>
    </source>
</reference>
<organism>
    <name type="scientific">Pediculus humanus subsp. corporis</name>
    <name type="common">Body louse</name>
    <dbReference type="NCBI Taxonomy" id="121224"/>
    <lineage>
        <taxon>Eukaryota</taxon>
        <taxon>Metazoa</taxon>
        <taxon>Ecdysozoa</taxon>
        <taxon>Arthropoda</taxon>
        <taxon>Hexapoda</taxon>
        <taxon>Insecta</taxon>
        <taxon>Pterygota</taxon>
        <taxon>Neoptera</taxon>
        <taxon>Paraneoptera</taxon>
        <taxon>Psocodea</taxon>
        <taxon>Troctomorpha</taxon>
        <taxon>Phthiraptera</taxon>
        <taxon>Anoplura</taxon>
        <taxon>Pediculidae</taxon>
        <taxon>Pediculus</taxon>
    </lineage>
</organism>
<dbReference type="Proteomes" id="UP000009046">
    <property type="component" value="Unassembled WGS sequence"/>
</dbReference>
<dbReference type="EnsemblMetazoa" id="PHUM616170-RA">
    <property type="protein sequence ID" value="PHUM616170-PA"/>
    <property type="gene ID" value="PHUM616170"/>
</dbReference>
<evidence type="ECO:0000313" key="2">
    <source>
        <dbReference type="EnsemblMetazoa" id="PHUM616170-PA"/>
    </source>
</evidence>
<evidence type="ECO:0000313" key="3">
    <source>
        <dbReference type="Proteomes" id="UP000009046"/>
    </source>
</evidence>
<name>E0W484_PEDHC</name>
<reference evidence="2" key="3">
    <citation type="submission" date="2021-02" db="UniProtKB">
        <authorList>
            <consortium name="EnsemblMetazoa"/>
        </authorList>
    </citation>
    <scope>IDENTIFICATION</scope>
    <source>
        <strain evidence="2">USDA</strain>
    </source>
</reference>
<protein>
    <submittedName>
        <fullName evidence="1 2">Uncharacterized protein</fullName>
    </submittedName>
</protein>
<dbReference type="EMBL" id="AAZO01007533">
    <property type="status" value="NOT_ANNOTATED_CDS"/>
    <property type="molecule type" value="Genomic_DNA"/>
</dbReference>
<dbReference type="InParanoid" id="E0W484"/>
<reference evidence="1" key="2">
    <citation type="submission" date="2007-04" db="EMBL/GenBank/DDBJ databases">
        <title>The genome of the human body louse.</title>
        <authorList>
            <consortium name="The Human Body Louse Genome Consortium"/>
            <person name="Kirkness E."/>
            <person name="Walenz B."/>
            <person name="Hass B."/>
            <person name="Bruggner R."/>
            <person name="Strausberg R."/>
        </authorList>
    </citation>
    <scope>NUCLEOTIDE SEQUENCE</scope>
    <source>
        <strain evidence="1">USDA</strain>
    </source>
</reference>